<feature type="domain" description="DUF642" evidence="2">
    <location>
        <begin position="29"/>
        <end position="175"/>
    </location>
</feature>
<dbReference type="Proteomes" id="UP000666369">
    <property type="component" value="Unassembled WGS sequence"/>
</dbReference>
<protein>
    <submittedName>
        <fullName evidence="4">PEP-CTERM sorting domain-containing protein</fullName>
    </submittedName>
</protein>
<gene>
    <name evidence="4" type="ORF">GW587_12320</name>
</gene>
<evidence type="ECO:0000256" key="1">
    <source>
        <dbReference type="SAM" id="SignalP"/>
    </source>
</evidence>
<name>A0ABX0FKM4_9BURK</name>
<dbReference type="NCBIfam" id="TIGR02595">
    <property type="entry name" value="PEP_CTERM"/>
    <property type="match status" value="1"/>
</dbReference>
<evidence type="ECO:0000313" key="5">
    <source>
        <dbReference type="Proteomes" id="UP000666369"/>
    </source>
</evidence>
<sequence length="207" mass="21819">MKTTKMIKSVIAAALLAAGSAYATPVVNLIQNGSFEDKTQANGTWDIYSGLDHWTAAAPTGVEVRHNVVGTAADGVNFVELDTYANSSITQAFQTVASQKYTLTFQFQNRDGVATSSQGLDVSWGGTTFASVDSLLYGNWETRSYTLIGNGTMQALTFSAHGSSDGLGTSLDNVSVTAAVPEPETYGMMLVGLAAIGFVARRRKAAK</sequence>
<dbReference type="InterPro" id="IPR006946">
    <property type="entry name" value="DGR2-like_dom"/>
</dbReference>
<organism evidence="4 5">
    <name type="scientific">Duganella aceris</name>
    <dbReference type="NCBI Taxonomy" id="2703883"/>
    <lineage>
        <taxon>Bacteria</taxon>
        <taxon>Pseudomonadati</taxon>
        <taxon>Pseudomonadota</taxon>
        <taxon>Betaproteobacteria</taxon>
        <taxon>Burkholderiales</taxon>
        <taxon>Oxalobacteraceae</taxon>
        <taxon>Telluria group</taxon>
        <taxon>Duganella</taxon>
    </lineage>
</organism>
<evidence type="ECO:0000313" key="4">
    <source>
        <dbReference type="EMBL" id="NGZ85035.1"/>
    </source>
</evidence>
<feature type="signal peptide" evidence="1">
    <location>
        <begin position="1"/>
        <end position="23"/>
    </location>
</feature>
<dbReference type="Pfam" id="PF07589">
    <property type="entry name" value="PEP-CTERM"/>
    <property type="match status" value="1"/>
</dbReference>
<proteinExistence type="predicted"/>
<comment type="caution">
    <text evidence="4">The sequence shown here is derived from an EMBL/GenBank/DDBJ whole genome shotgun (WGS) entry which is preliminary data.</text>
</comment>
<dbReference type="RefSeq" id="WP_166103054.1">
    <property type="nucleotide sequence ID" value="NZ_JAADJT010000005.1"/>
</dbReference>
<dbReference type="Pfam" id="PF04862">
    <property type="entry name" value="DUF642"/>
    <property type="match status" value="1"/>
</dbReference>
<keyword evidence="5" id="KW-1185">Reference proteome</keyword>
<keyword evidence="1" id="KW-0732">Signal</keyword>
<evidence type="ECO:0000259" key="2">
    <source>
        <dbReference type="Pfam" id="PF04862"/>
    </source>
</evidence>
<reference evidence="5" key="1">
    <citation type="submission" date="2023-07" db="EMBL/GenBank/DDBJ databases">
        <title>Duganella aceri sp. nov., isolated from tree sap.</title>
        <authorList>
            <person name="Kim I.S."/>
        </authorList>
    </citation>
    <scope>NUCLEOTIDE SEQUENCE [LARGE SCALE GENOMIC DNA]</scope>
    <source>
        <strain evidence="5">SAP-35</strain>
    </source>
</reference>
<accession>A0ABX0FKM4</accession>
<dbReference type="InterPro" id="IPR013424">
    <property type="entry name" value="Ice-binding_C"/>
</dbReference>
<feature type="domain" description="Ice-binding protein C-terminal" evidence="3">
    <location>
        <begin position="179"/>
        <end position="203"/>
    </location>
</feature>
<dbReference type="EMBL" id="JAADJT010000005">
    <property type="protein sequence ID" value="NGZ85035.1"/>
    <property type="molecule type" value="Genomic_DNA"/>
</dbReference>
<dbReference type="Gene3D" id="2.60.120.260">
    <property type="entry name" value="Galactose-binding domain-like"/>
    <property type="match status" value="1"/>
</dbReference>
<evidence type="ECO:0000259" key="3">
    <source>
        <dbReference type="Pfam" id="PF07589"/>
    </source>
</evidence>
<feature type="chain" id="PRO_5047543726" evidence="1">
    <location>
        <begin position="24"/>
        <end position="207"/>
    </location>
</feature>